<gene>
    <name evidence="1" type="ORF">GFD18_03785</name>
</gene>
<protein>
    <submittedName>
        <fullName evidence="1">Uncharacterized protein</fullName>
    </submittedName>
</protein>
<dbReference type="Proteomes" id="UP000475155">
    <property type="component" value="Unassembled WGS sequence"/>
</dbReference>
<sequence length="89" mass="10054">MTIVHIPIGARLVVRTTIGTNEEGREQYRDFVGHVTAWDGVTLSLLRDESANGRRPAQLVDIRAADIVRFKPVPERPTNIERLRAGHRD</sequence>
<proteinExistence type="predicted"/>
<dbReference type="RefSeq" id="WP_163199302.1">
    <property type="nucleotide sequence ID" value="NZ_WHZU01000004.1"/>
</dbReference>
<accession>A0ABX0C7U0</accession>
<dbReference type="Pfam" id="PF20486">
    <property type="entry name" value="DUF6725"/>
    <property type="match status" value="1"/>
</dbReference>
<comment type="caution">
    <text evidence="1">The sequence shown here is derived from an EMBL/GenBank/DDBJ whole genome shotgun (WGS) entry which is preliminary data.</text>
</comment>
<organism evidence="1 2">
    <name type="scientific">Bifidobacterium saimiriisciurei</name>
    <dbReference type="NCBI Taxonomy" id="2661627"/>
    <lineage>
        <taxon>Bacteria</taxon>
        <taxon>Bacillati</taxon>
        <taxon>Actinomycetota</taxon>
        <taxon>Actinomycetes</taxon>
        <taxon>Bifidobacteriales</taxon>
        <taxon>Bifidobacteriaceae</taxon>
        <taxon>Bifidobacterium</taxon>
    </lineage>
</organism>
<reference evidence="1 2" key="1">
    <citation type="submission" date="2019-10" db="EMBL/GenBank/DDBJ databases">
        <title>Bifidobacterium from non-human primates.</title>
        <authorList>
            <person name="Modesto M."/>
        </authorList>
    </citation>
    <scope>NUCLEOTIDE SEQUENCE [LARGE SCALE GENOMIC DNA]</scope>
    <source>
        <strain evidence="1 2">SMA1</strain>
    </source>
</reference>
<evidence type="ECO:0000313" key="2">
    <source>
        <dbReference type="Proteomes" id="UP000475155"/>
    </source>
</evidence>
<keyword evidence="2" id="KW-1185">Reference proteome</keyword>
<evidence type="ECO:0000313" key="1">
    <source>
        <dbReference type="EMBL" id="NEH11218.1"/>
    </source>
</evidence>
<dbReference type="InterPro" id="IPR046571">
    <property type="entry name" value="DUF6725"/>
</dbReference>
<name>A0ABX0C7U0_9BIFI</name>
<dbReference type="EMBL" id="WHZU01000004">
    <property type="protein sequence ID" value="NEH11218.1"/>
    <property type="molecule type" value="Genomic_DNA"/>
</dbReference>